<dbReference type="Proteomes" id="UP000308092">
    <property type="component" value="Unassembled WGS sequence"/>
</dbReference>
<reference evidence="5 6" key="1">
    <citation type="submission" date="2019-03" db="EMBL/GenBank/DDBJ databases">
        <title>The genome sequence of a newly discovered highly antifungal drug resistant Aspergillus species, Aspergillus tanneri NIH 1004.</title>
        <authorList>
            <person name="Mounaud S."/>
            <person name="Singh I."/>
            <person name="Joardar V."/>
            <person name="Pakala S."/>
            <person name="Pakala S."/>
            <person name="Venepally P."/>
            <person name="Hoover J."/>
            <person name="Nierman W."/>
            <person name="Chung J."/>
            <person name="Losada L."/>
        </authorList>
    </citation>
    <scope>NUCLEOTIDE SEQUENCE [LARGE SCALE GENOMIC DNA]</scope>
    <source>
        <strain evidence="5 6">NIH1004</strain>
    </source>
</reference>
<keyword evidence="1" id="KW-0677">Repeat</keyword>
<feature type="region of interest" description="Disordered" evidence="4">
    <location>
        <begin position="152"/>
        <end position="176"/>
    </location>
</feature>
<evidence type="ECO:0000313" key="5">
    <source>
        <dbReference type="EMBL" id="THC91138.1"/>
    </source>
</evidence>
<evidence type="ECO:0000256" key="4">
    <source>
        <dbReference type="SAM" id="MobiDB-lite"/>
    </source>
</evidence>
<feature type="repeat" description="ANK" evidence="3">
    <location>
        <begin position="116"/>
        <end position="156"/>
    </location>
</feature>
<dbReference type="PROSITE" id="PS50088">
    <property type="entry name" value="ANK_REPEAT"/>
    <property type="match status" value="1"/>
</dbReference>
<comment type="caution">
    <text evidence="5">The sequence shown here is derived from an EMBL/GenBank/DDBJ whole genome shotgun (WGS) entry which is preliminary data.</text>
</comment>
<sequence length="176" mass="19248">MYAIAASPSVATNPGCVAITWGRCQPSGIRLLRVSESGHEEVVRMLLEIGADANAVAAANETGMGAKQTSLRLLLEKGAHIHLKEEQMTTLDLATKTAHKDVAQLLLEEGEKQREPKETVLNLAAKKGHVEAVRLLRKAVVELLLENCAEVNSEKEEREGYSESKSHAEKNDDKRK</sequence>
<dbReference type="PANTHER" id="PTHR24123:SF33">
    <property type="entry name" value="PROTEIN HOS4"/>
    <property type="match status" value="1"/>
</dbReference>
<dbReference type="Pfam" id="PF00023">
    <property type="entry name" value="Ank"/>
    <property type="match status" value="1"/>
</dbReference>
<dbReference type="PANTHER" id="PTHR24123">
    <property type="entry name" value="ANKYRIN REPEAT-CONTAINING"/>
    <property type="match status" value="1"/>
</dbReference>
<evidence type="ECO:0000256" key="3">
    <source>
        <dbReference type="PROSITE-ProRule" id="PRU00023"/>
    </source>
</evidence>
<organism evidence="5 6">
    <name type="scientific">Aspergillus tanneri</name>
    <dbReference type="NCBI Taxonomy" id="1220188"/>
    <lineage>
        <taxon>Eukaryota</taxon>
        <taxon>Fungi</taxon>
        <taxon>Dikarya</taxon>
        <taxon>Ascomycota</taxon>
        <taxon>Pezizomycotina</taxon>
        <taxon>Eurotiomycetes</taxon>
        <taxon>Eurotiomycetidae</taxon>
        <taxon>Eurotiales</taxon>
        <taxon>Aspergillaceae</taxon>
        <taxon>Aspergillus</taxon>
        <taxon>Aspergillus subgen. Circumdati</taxon>
    </lineage>
</organism>
<dbReference type="AlphaFoldDB" id="A0A4S3JA45"/>
<evidence type="ECO:0000256" key="2">
    <source>
        <dbReference type="ARBA" id="ARBA00023043"/>
    </source>
</evidence>
<dbReference type="InterPro" id="IPR051165">
    <property type="entry name" value="Multifunctional_ANK_Repeat"/>
</dbReference>
<evidence type="ECO:0000313" key="6">
    <source>
        <dbReference type="Proteomes" id="UP000308092"/>
    </source>
</evidence>
<name>A0A4S3JA45_9EURO</name>
<dbReference type="SMART" id="SM00248">
    <property type="entry name" value="ANK"/>
    <property type="match status" value="3"/>
</dbReference>
<dbReference type="Gene3D" id="1.25.40.20">
    <property type="entry name" value="Ankyrin repeat-containing domain"/>
    <property type="match status" value="1"/>
</dbReference>
<keyword evidence="2 3" id="KW-0040">ANK repeat</keyword>
<dbReference type="STRING" id="1220188.A0A4S3JA45"/>
<keyword evidence="6" id="KW-1185">Reference proteome</keyword>
<accession>A0A4S3JA45</accession>
<dbReference type="SUPFAM" id="SSF48403">
    <property type="entry name" value="Ankyrin repeat"/>
    <property type="match status" value="1"/>
</dbReference>
<proteinExistence type="predicted"/>
<dbReference type="InterPro" id="IPR036770">
    <property type="entry name" value="Ankyrin_rpt-contain_sf"/>
</dbReference>
<gene>
    <name evidence="5" type="ORF">EYZ11_009408</name>
</gene>
<evidence type="ECO:0000256" key="1">
    <source>
        <dbReference type="ARBA" id="ARBA00022737"/>
    </source>
</evidence>
<dbReference type="VEuPathDB" id="FungiDB:EYZ11_009408"/>
<dbReference type="EMBL" id="SOSA01000444">
    <property type="protein sequence ID" value="THC91138.1"/>
    <property type="molecule type" value="Genomic_DNA"/>
</dbReference>
<protein>
    <submittedName>
        <fullName evidence="5">Uncharacterized protein</fullName>
    </submittedName>
</protein>
<dbReference type="InterPro" id="IPR002110">
    <property type="entry name" value="Ankyrin_rpt"/>
</dbReference>